<dbReference type="EMBL" id="KT007005">
    <property type="protein sequence ID" value="AKQ02906.1"/>
    <property type="molecule type" value="Genomic_DNA"/>
</dbReference>
<evidence type="ECO:0000313" key="2">
    <source>
        <dbReference type="EMBL" id="AKQ02906.1"/>
    </source>
</evidence>
<organism evidence="2">
    <name type="scientific">uncultured Microgenomates bacterium Rifle_16ft_4_minimus_37836</name>
    <dbReference type="NCBI Taxonomy" id="1665115"/>
    <lineage>
        <taxon>Bacteria</taxon>
        <taxon>Candidatus Microgenomatota</taxon>
        <taxon>environmental samples</taxon>
    </lineage>
</organism>
<dbReference type="InterPro" id="IPR036514">
    <property type="entry name" value="SGNH_hydro_sf"/>
</dbReference>
<dbReference type="InterPro" id="IPR013830">
    <property type="entry name" value="SGNH_hydro"/>
</dbReference>
<dbReference type="Pfam" id="PF13472">
    <property type="entry name" value="Lipase_GDSL_2"/>
    <property type="match status" value="1"/>
</dbReference>
<dbReference type="InterPro" id="IPR051532">
    <property type="entry name" value="Ester_Hydrolysis_Enzymes"/>
</dbReference>
<dbReference type="PANTHER" id="PTHR30383:SF5">
    <property type="entry name" value="SGNH HYDROLASE-TYPE ESTERASE DOMAIN-CONTAINING PROTEIN"/>
    <property type="match status" value="1"/>
</dbReference>
<dbReference type="GO" id="GO:0004622">
    <property type="term" value="F:phosphatidylcholine lysophospholipase activity"/>
    <property type="evidence" value="ECO:0007669"/>
    <property type="project" value="TreeGrafter"/>
</dbReference>
<reference evidence="2" key="1">
    <citation type="journal article" date="2015" name="ISME J.">
        <title>Aquifer environment selects for microbial species cohorts in sediment and groundwater.</title>
        <authorList>
            <person name="Hug L.A."/>
            <person name="Thomas B.C."/>
            <person name="Brown C.T."/>
            <person name="Frischkorn K.R."/>
            <person name="Williams K.H."/>
            <person name="Tringe S.G."/>
            <person name="Banfield J.F."/>
        </authorList>
    </citation>
    <scope>NUCLEOTIDE SEQUENCE</scope>
</reference>
<sequence>MANILVFGDSITFGFYDTKGGWADRLKKYLLDKSINEKLEHDLKVYNLGISGDTSKEIIDRFDNETRPRNWTSQETVVIISIGLNDSILINGKNKIPIKESKKNIQLLLKKAKKYSKKILITGPTPVEESKVTPMPWSPSESWRNYNIRKYNELVKNICKQNKVDYVELFYLFYDNDYKKLLSDGGHPNTQGHEKIFNIVKNFLEERKYI</sequence>
<accession>A0A0H4T5D5</accession>
<dbReference type="AlphaFoldDB" id="A0A0H4T5D5"/>
<feature type="domain" description="SGNH hydrolase-type esterase" evidence="1">
    <location>
        <begin position="6"/>
        <end position="194"/>
    </location>
</feature>
<dbReference type="Gene3D" id="3.40.50.1110">
    <property type="entry name" value="SGNH hydrolase"/>
    <property type="match status" value="1"/>
</dbReference>
<protein>
    <submittedName>
        <fullName evidence="2">Putative exported lipase/acylhydrolase (Lipoprotein)</fullName>
    </submittedName>
</protein>
<dbReference type="SUPFAM" id="SSF52266">
    <property type="entry name" value="SGNH hydrolase"/>
    <property type="match status" value="1"/>
</dbReference>
<proteinExistence type="predicted"/>
<evidence type="ECO:0000259" key="1">
    <source>
        <dbReference type="Pfam" id="PF13472"/>
    </source>
</evidence>
<name>A0A0H4T5D5_9BACT</name>
<keyword evidence="2" id="KW-0378">Hydrolase</keyword>
<keyword evidence="2" id="KW-0449">Lipoprotein</keyword>
<dbReference type="PANTHER" id="PTHR30383">
    <property type="entry name" value="THIOESTERASE 1/PROTEASE 1/LYSOPHOSPHOLIPASE L1"/>
    <property type="match status" value="1"/>
</dbReference>